<dbReference type="GO" id="GO:0004325">
    <property type="term" value="F:ferrochelatase activity"/>
    <property type="evidence" value="ECO:0007669"/>
    <property type="project" value="UniProtKB-UniRule"/>
</dbReference>
<evidence type="ECO:0000256" key="8">
    <source>
        <dbReference type="ARBA" id="ARBA00023244"/>
    </source>
</evidence>
<dbReference type="HAMAP" id="MF_00323">
    <property type="entry name" value="Ferrochelatase"/>
    <property type="match status" value="1"/>
</dbReference>
<dbReference type="EC" id="4.99.1.9" evidence="10"/>
<evidence type="ECO:0000256" key="1">
    <source>
        <dbReference type="ARBA" id="ARBA00004744"/>
    </source>
</evidence>
<dbReference type="Proteomes" id="UP000595253">
    <property type="component" value="Chromosome"/>
</dbReference>
<comment type="subcellular location">
    <subcellularLocation>
        <location evidence="10">Cytoplasm</location>
    </subcellularLocation>
</comment>
<protein>
    <recommendedName>
        <fullName evidence="10">Coproporphyrin III ferrochelatase</fullName>
        <ecNumber evidence="10">4.99.1.9</ecNumber>
    </recommendedName>
</protein>
<dbReference type="GO" id="GO:0006783">
    <property type="term" value="P:heme biosynthetic process"/>
    <property type="evidence" value="ECO:0007669"/>
    <property type="project" value="UniProtKB-UniRule"/>
</dbReference>
<dbReference type="SUPFAM" id="SSF53800">
    <property type="entry name" value="Chelatase"/>
    <property type="match status" value="1"/>
</dbReference>
<dbReference type="FunFam" id="3.40.50.1400:FF:000002">
    <property type="entry name" value="Ferrochelatase"/>
    <property type="match status" value="1"/>
</dbReference>
<evidence type="ECO:0000256" key="2">
    <source>
        <dbReference type="ARBA" id="ARBA00007718"/>
    </source>
</evidence>
<accession>A0AAD1K138</accession>
<dbReference type="EMBL" id="AP024222">
    <property type="protein sequence ID" value="BCO05324.1"/>
    <property type="molecule type" value="Genomic_DNA"/>
</dbReference>
<feature type="binding site" evidence="10">
    <location>
        <position position="268"/>
    </location>
    <ligand>
        <name>Fe(2+)</name>
        <dbReference type="ChEBI" id="CHEBI:29033"/>
    </ligand>
</feature>
<evidence type="ECO:0000256" key="4">
    <source>
        <dbReference type="ARBA" id="ARBA00022723"/>
    </source>
</evidence>
<keyword evidence="8 10" id="KW-0627">Porphyrin biosynthesis</keyword>
<reference evidence="12 13" key="1">
    <citation type="submission" date="2020-12" db="EMBL/GenBank/DDBJ databases">
        <title>Complete genome sequence of lactococcus lactis subsp. cremoris strain EPSC and strain G3-2.</title>
        <authorList>
            <person name="Kita K."/>
            <person name="Ishikawa S."/>
        </authorList>
    </citation>
    <scope>NUCLEOTIDE SEQUENCE [LARGE SCALE GENOMIC DNA]</scope>
    <source>
        <strain evidence="12 13">EPSC</strain>
    </source>
</reference>
<comment type="pathway">
    <text evidence="1 10">Porphyrin-containing compound metabolism; protoheme biosynthesis.</text>
</comment>
<evidence type="ECO:0000313" key="13">
    <source>
        <dbReference type="Proteomes" id="UP000595253"/>
    </source>
</evidence>
<evidence type="ECO:0000256" key="5">
    <source>
        <dbReference type="ARBA" id="ARBA00023004"/>
    </source>
</evidence>
<dbReference type="NCBIfam" id="TIGR00109">
    <property type="entry name" value="hemH"/>
    <property type="match status" value="1"/>
</dbReference>
<evidence type="ECO:0000256" key="7">
    <source>
        <dbReference type="ARBA" id="ARBA00023239"/>
    </source>
</evidence>
<name>A0AAD1K138_LACLC</name>
<evidence type="ECO:0000256" key="10">
    <source>
        <dbReference type="HAMAP-Rule" id="MF_00323"/>
    </source>
</evidence>
<evidence type="ECO:0000313" key="12">
    <source>
        <dbReference type="EMBL" id="BCO05324.1"/>
    </source>
</evidence>
<comment type="similarity">
    <text evidence="2 10 11">Belongs to the ferrochelatase family.</text>
</comment>
<keyword evidence="4 10" id="KW-0479">Metal-binding</keyword>
<dbReference type="Pfam" id="PF00762">
    <property type="entry name" value="Ferrochelatase"/>
    <property type="match status" value="1"/>
</dbReference>
<dbReference type="CDD" id="cd03411">
    <property type="entry name" value="Ferrochelatase_N"/>
    <property type="match status" value="1"/>
</dbReference>
<dbReference type="InterPro" id="IPR033644">
    <property type="entry name" value="Ferrochelatase_C"/>
</dbReference>
<comment type="caution">
    <text evidence="10">Lacks conserved residue(s) required for the propagation of feature annotation.</text>
</comment>
<keyword evidence="5 10" id="KW-0408">Iron</keyword>
<dbReference type="InterPro" id="IPR001015">
    <property type="entry name" value="Ferrochelatase"/>
</dbReference>
<evidence type="ECO:0000256" key="6">
    <source>
        <dbReference type="ARBA" id="ARBA00023133"/>
    </source>
</evidence>
<dbReference type="PANTHER" id="PTHR11108:SF1">
    <property type="entry name" value="FERROCHELATASE, MITOCHONDRIAL"/>
    <property type="match status" value="1"/>
</dbReference>
<keyword evidence="6 10" id="KW-0350">Heme biosynthesis</keyword>
<dbReference type="GO" id="GO:0005737">
    <property type="term" value="C:cytoplasm"/>
    <property type="evidence" value="ECO:0007669"/>
    <property type="project" value="UniProtKB-SubCell"/>
</dbReference>
<dbReference type="CDD" id="cd00419">
    <property type="entry name" value="Ferrochelatase_C"/>
    <property type="match status" value="1"/>
</dbReference>
<comment type="function">
    <text evidence="10">Involved in coproporphyrin-dependent heme b biosynthesis. Catalyzes the insertion of ferrous iron into coproporphyrin III to form Fe-coproporphyrin III.</text>
</comment>
<dbReference type="Gene3D" id="3.40.50.1400">
    <property type="match status" value="2"/>
</dbReference>
<gene>
    <name evidence="12" type="primary">hemH</name>
    <name evidence="10" type="synonym">cpfC</name>
    <name evidence="12" type="ORF">LLC_05640</name>
</gene>
<dbReference type="AlphaFoldDB" id="A0AAD1K138"/>
<dbReference type="InterPro" id="IPR033659">
    <property type="entry name" value="Ferrochelatase_N"/>
</dbReference>
<proteinExistence type="inferred from homology"/>
<sequence>MDKKKGILLVALGTPRSCETEDVREYLKEFLGDPLVIQKPRWLWLPILNGIILKVRPQKSAEMYKQIWTDEGSPLMSYTIAQTEQLQGLREDFDVHFAMTYGEPRIDKVIREMKESGVEDITVLPLYPQYSLTTVEPIIQQVKKIDDKINVIRDFHQIESYTDLLAESIREKWQANHYDKLILSYHGIPLSYVTKKKDDYEAQCIETTRLVVEKLGLKEEEYEHTYQSKFGPEKWLEPATIDRIAELPKEDTKKVLICSPAFVADCLETLFELEIENKEVFVENGGETFDFVHPFNDSLEFTKVLSEVIEKNKVEVEVEV</sequence>
<evidence type="ECO:0000256" key="9">
    <source>
        <dbReference type="ARBA" id="ARBA00024536"/>
    </source>
</evidence>
<dbReference type="PANTHER" id="PTHR11108">
    <property type="entry name" value="FERROCHELATASE"/>
    <property type="match status" value="1"/>
</dbReference>
<keyword evidence="7 10" id="KW-0456">Lyase</keyword>
<organism evidence="12 13">
    <name type="scientific">Lactococcus lactis subsp. cremoris</name>
    <name type="common">Streptococcus cremoris</name>
    <dbReference type="NCBI Taxonomy" id="1359"/>
    <lineage>
        <taxon>Bacteria</taxon>
        <taxon>Bacillati</taxon>
        <taxon>Bacillota</taxon>
        <taxon>Bacilli</taxon>
        <taxon>Lactobacillales</taxon>
        <taxon>Streptococcaceae</taxon>
        <taxon>Lactococcus</taxon>
    </lineage>
</organism>
<dbReference type="RefSeq" id="WP_061777809.1">
    <property type="nucleotide sequence ID" value="NZ_AP018499.1"/>
</dbReference>
<keyword evidence="3 10" id="KW-0963">Cytoplasm</keyword>
<feature type="binding site" evidence="10">
    <location>
        <position position="186"/>
    </location>
    <ligand>
        <name>Fe(2+)</name>
        <dbReference type="ChEBI" id="CHEBI:29033"/>
    </ligand>
</feature>
<dbReference type="GO" id="GO:0046872">
    <property type="term" value="F:metal ion binding"/>
    <property type="evidence" value="ECO:0007669"/>
    <property type="project" value="UniProtKB-KW"/>
</dbReference>
<evidence type="ECO:0000256" key="11">
    <source>
        <dbReference type="RuleBase" id="RU004185"/>
    </source>
</evidence>
<comment type="catalytic activity">
    <reaction evidence="9">
        <text>Fe-coproporphyrin III + 2 H(+) = coproporphyrin III + Fe(2+)</text>
        <dbReference type="Rhea" id="RHEA:49572"/>
        <dbReference type="ChEBI" id="CHEBI:15378"/>
        <dbReference type="ChEBI" id="CHEBI:29033"/>
        <dbReference type="ChEBI" id="CHEBI:68438"/>
        <dbReference type="ChEBI" id="CHEBI:131725"/>
        <dbReference type="EC" id="4.99.1.9"/>
    </reaction>
    <physiologicalReaction direction="right-to-left" evidence="9">
        <dbReference type="Rhea" id="RHEA:49574"/>
    </physiologicalReaction>
</comment>
<evidence type="ECO:0000256" key="3">
    <source>
        <dbReference type="ARBA" id="ARBA00022490"/>
    </source>
</evidence>